<evidence type="ECO:0000256" key="3">
    <source>
        <dbReference type="ARBA" id="ARBA00022475"/>
    </source>
</evidence>
<keyword evidence="4" id="KW-0633">Potassium transport</keyword>
<feature type="transmembrane region" description="Helical" evidence="10">
    <location>
        <begin position="238"/>
        <end position="257"/>
    </location>
</feature>
<evidence type="ECO:0000256" key="10">
    <source>
        <dbReference type="SAM" id="Phobius"/>
    </source>
</evidence>
<evidence type="ECO:0000256" key="6">
    <source>
        <dbReference type="ARBA" id="ARBA00022958"/>
    </source>
</evidence>
<dbReference type="Pfam" id="PF02386">
    <property type="entry name" value="TrkH"/>
    <property type="match status" value="1"/>
</dbReference>
<feature type="transmembrane region" description="Helical" evidence="10">
    <location>
        <begin position="135"/>
        <end position="155"/>
    </location>
</feature>
<feature type="transmembrane region" description="Helical" evidence="10">
    <location>
        <begin position="303"/>
        <end position="336"/>
    </location>
</feature>
<dbReference type="InterPro" id="IPR003445">
    <property type="entry name" value="Cat_transpt"/>
</dbReference>
<evidence type="ECO:0000313" key="12">
    <source>
        <dbReference type="Proteomes" id="UP000293142"/>
    </source>
</evidence>
<keyword evidence="3" id="KW-1003">Cell membrane</keyword>
<feature type="transmembrane region" description="Helical" evidence="10">
    <location>
        <begin position="20"/>
        <end position="42"/>
    </location>
</feature>
<dbReference type="AlphaFoldDB" id="A0A4Q9DKV1"/>
<keyword evidence="9 10" id="KW-0472">Membrane</keyword>
<dbReference type="OrthoDB" id="9810952at2"/>
<protein>
    <submittedName>
        <fullName evidence="11">Trk family potassium uptake protein</fullName>
    </submittedName>
</protein>
<feature type="transmembrane region" description="Helical" evidence="10">
    <location>
        <begin position="356"/>
        <end position="379"/>
    </location>
</feature>
<dbReference type="GO" id="GO:0015379">
    <property type="term" value="F:potassium:chloride symporter activity"/>
    <property type="evidence" value="ECO:0007669"/>
    <property type="project" value="InterPro"/>
</dbReference>
<dbReference type="InterPro" id="IPR004772">
    <property type="entry name" value="TrkH"/>
</dbReference>
<keyword evidence="2" id="KW-0813">Transport</keyword>
<organism evidence="11 12">
    <name type="scientific">Paenibacillus thalictri</name>
    <dbReference type="NCBI Taxonomy" id="2527873"/>
    <lineage>
        <taxon>Bacteria</taxon>
        <taxon>Bacillati</taxon>
        <taxon>Bacillota</taxon>
        <taxon>Bacilli</taxon>
        <taxon>Bacillales</taxon>
        <taxon>Paenibacillaceae</taxon>
        <taxon>Paenibacillus</taxon>
    </lineage>
</organism>
<evidence type="ECO:0000256" key="2">
    <source>
        <dbReference type="ARBA" id="ARBA00022448"/>
    </source>
</evidence>
<reference evidence="11 12" key="1">
    <citation type="submission" date="2019-02" db="EMBL/GenBank/DDBJ databases">
        <title>Paenibacillus sp. nov., isolated from surface-sterilized tissue of Thalictrum simplex L.</title>
        <authorList>
            <person name="Tuo L."/>
        </authorList>
    </citation>
    <scope>NUCLEOTIDE SEQUENCE [LARGE SCALE GENOMIC DNA]</scope>
    <source>
        <strain evidence="11 12">N2SHLJ1</strain>
    </source>
</reference>
<keyword evidence="6" id="KW-0630">Potassium</keyword>
<dbReference type="PANTHER" id="PTHR32024:SF1">
    <property type="entry name" value="KTR SYSTEM POTASSIUM UPTAKE PROTEIN B"/>
    <property type="match status" value="1"/>
</dbReference>
<evidence type="ECO:0000256" key="9">
    <source>
        <dbReference type="ARBA" id="ARBA00023136"/>
    </source>
</evidence>
<comment type="caution">
    <text evidence="11">The sequence shown here is derived from an EMBL/GenBank/DDBJ whole genome shotgun (WGS) entry which is preliminary data.</text>
</comment>
<name>A0A4Q9DKV1_9BACL</name>
<evidence type="ECO:0000313" key="11">
    <source>
        <dbReference type="EMBL" id="TBL75388.1"/>
    </source>
</evidence>
<evidence type="ECO:0000256" key="8">
    <source>
        <dbReference type="ARBA" id="ARBA00023065"/>
    </source>
</evidence>
<dbReference type="EMBL" id="SIRE01000017">
    <property type="protein sequence ID" value="TBL75388.1"/>
    <property type="molecule type" value="Genomic_DNA"/>
</dbReference>
<dbReference type="PANTHER" id="PTHR32024">
    <property type="entry name" value="TRK SYSTEM POTASSIUM UPTAKE PROTEIN TRKG-RELATED"/>
    <property type="match status" value="1"/>
</dbReference>
<evidence type="ECO:0000256" key="1">
    <source>
        <dbReference type="ARBA" id="ARBA00004651"/>
    </source>
</evidence>
<keyword evidence="8" id="KW-0406">Ion transport</keyword>
<accession>A0A4Q9DKV1</accession>
<proteinExistence type="predicted"/>
<dbReference type="GO" id="GO:0005886">
    <property type="term" value="C:plasma membrane"/>
    <property type="evidence" value="ECO:0007669"/>
    <property type="project" value="UniProtKB-SubCell"/>
</dbReference>
<feature type="transmembrane region" description="Helical" evidence="10">
    <location>
        <begin position="49"/>
        <end position="68"/>
    </location>
</feature>
<dbReference type="Proteomes" id="UP000293142">
    <property type="component" value="Unassembled WGS sequence"/>
</dbReference>
<keyword evidence="12" id="KW-1185">Reference proteome</keyword>
<feature type="transmembrane region" description="Helical" evidence="10">
    <location>
        <begin position="415"/>
        <end position="435"/>
    </location>
</feature>
<comment type="subcellular location">
    <subcellularLocation>
        <location evidence="1">Cell membrane</location>
        <topology evidence="1">Multi-pass membrane protein</topology>
    </subcellularLocation>
</comment>
<evidence type="ECO:0000256" key="4">
    <source>
        <dbReference type="ARBA" id="ARBA00022538"/>
    </source>
</evidence>
<gene>
    <name evidence="11" type="ORF">EYB31_23595</name>
</gene>
<sequence>MIFASNSNKFKYKPNPPQVLALGFVAMILIGSVLLSLSAAFTGGESLRYLDALFMAASAVCVTGLSVINPGTHLSTFGQIVLIVLVQIGGLGFMSMTTFAALVLRKRISFSERLILQEAINYSSNDGLIRLIRKVILYALAIEAAGAFMLALYLMNEMPLGQAVYFGVFHSISIFNNAGFDLFGVFPGRASSLIPYVDDPFVNIVSILLIFFGGIGFTVISELLTYPQTKKLSLNSKVVLYVSGLLIVVGTVVIFIMEFTNPLTLQPLSPTGKIFGALFQSVSSRSAGVNTLDPSTLRQSTQFFIILLMFIGAAPGSTGGGIKVTTFAVLVGAMVAMLRGRQDIVMFRSRIPEKTVYHAVTFTIIAFVVVVGAAMALSITERAPFLTILFEATSAFGTTGMSLGITPNLTPVGKILLIFLMFLGRLGPVTFAFALNGRKDKQPYRYPEGKITLG</sequence>
<dbReference type="NCBIfam" id="TIGR00933">
    <property type="entry name" value="2a38"/>
    <property type="match status" value="1"/>
</dbReference>
<evidence type="ECO:0000256" key="7">
    <source>
        <dbReference type="ARBA" id="ARBA00022989"/>
    </source>
</evidence>
<dbReference type="RefSeq" id="WP_131015878.1">
    <property type="nucleotide sequence ID" value="NZ_SIRE01000017.1"/>
</dbReference>
<feature type="transmembrane region" description="Helical" evidence="10">
    <location>
        <begin position="80"/>
        <end position="104"/>
    </location>
</feature>
<keyword evidence="7 10" id="KW-1133">Transmembrane helix</keyword>
<keyword evidence="5 10" id="KW-0812">Transmembrane</keyword>
<evidence type="ECO:0000256" key="5">
    <source>
        <dbReference type="ARBA" id="ARBA00022692"/>
    </source>
</evidence>
<feature type="transmembrane region" description="Helical" evidence="10">
    <location>
        <begin position="201"/>
        <end position="226"/>
    </location>
</feature>